<feature type="binding site" evidence="1">
    <location>
        <position position="177"/>
    </location>
    <ligand>
        <name>ATP</name>
        <dbReference type="ChEBI" id="CHEBI:30616"/>
    </ligand>
</feature>
<evidence type="ECO:0000256" key="1">
    <source>
        <dbReference type="PROSITE-ProRule" id="PRU10141"/>
    </source>
</evidence>
<dbReference type="SMART" id="SM00220">
    <property type="entry name" value="S_TKc"/>
    <property type="match status" value="1"/>
</dbReference>
<dbReference type="PROSITE" id="PS50011">
    <property type="entry name" value="PROTEIN_KINASE_DOM"/>
    <property type="match status" value="1"/>
</dbReference>
<accession>A0AAF0II05</accession>
<proteinExistence type="predicted"/>
<sequence>MVYLEALRRQLRGLRQPNFERRRLIPQRALYALMTTDVIRNAITECGISAFQLLDIIERSARKIFATLVLIGKPELITKFLDYDTVRNLPVDGMLPFPRNILESFLPESVAEEFDEQQWEIAVPVFRKEIYPIKLGENAILPFVRDREIGEGGFGVIHEVELVDGHQGEGPEVLVRKEFRPGTDSADFKKELDNLSFLNQLQHPNIIQLLSSYTYRGKHNFIFPYIRGGDLAQLLREPQRREPFQTDGAFYVALSQLSSALEMLHHFSVSGLDLELIGCHRDLKPSNILVDGARFMLADFGLSRFKTTSDDSKTIFNDARGPYVAPECENIENFQKFLVGRASDIWSFGCILAEVATYMVFGAEGVVRFQEHRGFDRGPFRHFLFHCGPNCPNETMHYWLNGLEARSSHPGQTLVQLVRRMLVLEPEKRITIGNVTKRLRRIAVEEGIKLAEEPYQRIDQSGLTAAAIERERFTSWVTAIRSQETEIDVLSSDSVFWPTLNILSQIAMELNETEYGSSPAENCMCPRLRFLNDRLIGHLPVELQEQAKRHFELILLETNDNDILQETQLMYENVSHSSKIGMLAAIKRISRLAKSLDPQTELEIDPQKVEYAEDLEEQTLAWIKGDDGTRSNCVLIEWEQYDSTWAGSVAAELVNRVKARAALLNSTQVPGSFLSLRCMGWYHAVERGAFGLVFEYPYSCDVTQLPIRPVTLASLIENTQGRPKVRLGDRFQLAHKLATSVLDFHKIKWLHRTVSSYNVIFFARRISDVGSLKHPFLIGFNNSRPDKPSEFSMGPYRQSKHQGYQESEYVNGKTAYLQTCDYYSLGVVLLEIGLWKPVASMLNKAILSDLYGQKKLLDRLVPDLGYHVGIQYQTAVEACLLGKLESRIFPGDKKRATAISLLFGQLVVDRLAKCAA</sequence>
<dbReference type="PANTHER" id="PTHR37542">
    <property type="entry name" value="HELO DOMAIN-CONTAINING PROTEIN-RELATED"/>
    <property type="match status" value="1"/>
</dbReference>
<dbReference type="AlphaFoldDB" id="A0AAF0II05"/>
<gene>
    <name evidence="3" type="ORF">PRK78_002638</name>
</gene>
<dbReference type="InterPro" id="IPR017441">
    <property type="entry name" value="Protein_kinase_ATP_BS"/>
</dbReference>
<dbReference type="EMBL" id="CP120628">
    <property type="protein sequence ID" value="WEW57176.1"/>
    <property type="molecule type" value="Genomic_DNA"/>
</dbReference>
<keyword evidence="4" id="KW-1185">Reference proteome</keyword>
<dbReference type="GO" id="GO:0004672">
    <property type="term" value="F:protein kinase activity"/>
    <property type="evidence" value="ECO:0007669"/>
    <property type="project" value="InterPro"/>
</dbReference>
<feature type="domain" description="Protein kinase" evidence="2">
    <location>
        <begin position="143"/>
        <end position="444"/>
    </location>
</feature>
<reference evidence="3" key="1">
    <citation type="submission" date="2023-03" db="EMBL/GenBank/DDBJ databases">
        <title>Emydomyces testavorans Genome Sequence.</title>
        <authorList>
            <person name="Hoyer L."/>
        </authorList>
    </citation>
    <scope>NUCLEOTIDE SEQUENCE</scope>
    <source>
        <strain evidence="3">16-2883</strain>
    </source>
</reference>
<dbReference type="GO" id="GO:0005524">
    <property type="term" value="F:ATP binding"/>
    <property type="evidence" value="ECO:0007669"/>
    <property type="project" value="UniProtKB-UniRule"/>
</dbReference>
<dbReference type="PANTHER" id="PTHR37542:SF3">
    <property type="entry name" value="PRION-INHIBITION AND PROPAGATION HELO DOMAIN-CONTAINING PROTEIN"/>
    <property type="match status" value="1"/>
</dbReference>
<keyword evidence="1" id="KW-0067">ATP-binding</keyword>
<evidence type="ECO:0000259" key="2">
    <source>
        <dbReference type="PROSITE" id="PS50011"/>
    </source>
</evidence>
<dbReference type="Proteomes" id="UP001219355">
    <property type="component" value="Chromosome 2"/>
</dbReference>
<dbReference type="Pfam" id="PF00069">
    <property type="entry name" value="Pkinase"/>
    <property type="match status" value="1"/>
</dbReference>
<organism evidence="3 4">
    <name type="scientific">Emydomyces testavorans</name>
    <dbReference type="NCBI Taxonomy" id="2070801"/>
    <lineage>
        <taxon>Eukaryota</taxon>
        <taxon>Fungi</taxon>
        <taxon>Dikarya</taxon>
        <taxon>Ascomycota</taxon>
        <taxon>Pezizomycotina</taxon>
        <taxon>Eurotiomycetes</taxon>
        <taxon>Eurotiomycetidae</taxon>
        <taxon>Onygenales</taxon>
        <taxon>Nannizziopsiaceae</taxon>
        <taxon>Emydomyces</taxon>
    </lineage>
</organism>
<protein>
    <recommendedName>
        <fullName evidence="2">Protein kinase domain-containing protein</fullName>
    </recommendedName>
</protein>
<evidence type="ECO:0000313" key="4">
    <source>
        <dbReference type="Proteomes" id="UP001219355"/>
    </source>
</evidence>
<dbReference type="PROSITE" id="PS00107">
    <property type="entry name" value="PROTEIN_KINASE_ATP"/>
    <property type="match status" value="1"/>
</dbReference>
<dbReference type="InterPro" id="IPR056002">
    <property type="entry name" value="DUF7580"/>
</dbReference>
<dbReference type="CDD" id="cd00180">
    <property type="entry name" value="PKc"/>
    <property type="match status" value="1"/>
</dbReference>
<keyword evidence="1" id="KW-0547">Nucleotide-binding</keyword>
<dbReference type="Gene3D" id="1.10.510.10">
    <property type="entry name" value="Transferase(Phosphotransferase) domain 1"/>
    <property type="match status" value="2"/>
</dbReference>
<dbReference type="InterPro" id="IPR011009">
    <property type="entry name" value="Kinase-like_dom_sf"/>
</dbReference>
<dbReference type="InterPro" id="IPR000719">
    <property type="entry name" value="Prot_kinase_dom"/>
</dbReference>
<dbReference type="Pfam" id="PF24476">
    <property type="entry name" value="DUF7580"/>
    <property type="match status" value="1"/>
</dbReference>
<name>A0AAF0II05_9EURO</name>
<evidence type="ECO:0000313" key="3">
    <source>
        <dbReference type="EMBL" id="WEW57176.1"/>
    </source>
</evidence>
<dbReference type="SUPFAM" id="SSF56112">
    <property type="entry name" value="Protein kinase-like (PK-like)"/>
    <property type="match status" value="2"/>
</dbReference>